<proteinExistence type="predicted"/>
<dbReference type="EMBL" id="CP003696">
    <property type="protein sequence ID" value="AGP30511.1"/>
    <property type="molecule type" value="Genomic_DNA"/>
</dbReference>
<dbReference type="Proteomes" id="UP000014809">
    <property type="component" value="Chromosome"/>
</dbReference>
<reference evidence="3 4" key="1">
    <citation type="submission" date="2012-06" db="EMBL/GenBank/DDBJ databases">
        <title>Complete genome sequence of Corynebacterium terpenotabidum Y-11 (=DSM 44721).</title>
        <authorList>
            <person name="Ruckert C."/>
            <person name="Albersmeier A."/>
            <person name="Al-Dilaimi A."/>
            <person name="Szczepanowski R."/>
            <person name="Kalinowski J."/>
        </authorList>
    </citation>
    <scope>NUCLEOTIDE SEQUENCE [LARGE SCALE GENOMIC DNA]</scope>
    <source>
        <strain evidence="3 4">Y-11</strain>
    </source>
</reference>
<dbReference type="KEGG" id="cter:A606_04310"/>
<evidence type="ECO:0008006" key="5">
    <source>
        <dbReference type="Google" id="ProtNLM"/>
    </source>
</evidence>
<sequence>MTTTDPELTDEERTTLIDLAATDERIRILTARLDALPETAEVERLEAEVESRRRAELDTRRIAHDMAGTLTRLQSDAARLRSRRRDDIAGLRADTDRDRRRDLQHDLEVAERRLGEVEAEIAREERTLATFGHGDAAGPAAGSATEDGDGDGDVHGHGDGQRTEVDAALDRARAEEADVADEIHRQLTDLRHRSITLRSELSGEILDRYVTSEREQGIGAVELDGPVCRCCCIALDHATARRFANTSPWRLVSCPECGVLLIRPGAGL</sequence>
<dbReference type="STRING" id="1200352.A606_04310"/>
<dbReference type="eggNOG" id="COG1579">
    <property type="taxonomic scope" value="Bacteria"/>
</dbReference>
<protein>
    <recommendedName>
        <fullName evidence="5">C4-type zinc ribbon domain-containing protein</fullName>
    </recommendedName>
</protein>
<accession>S4XD87</accession>
<evidence type="ECO:0000256" key="2">
    <source>
        <dbReference type="SAM" id="MobiDB-lite"/>
    </source>
</evidence>
<keyword evidence="1" id="KW-0175">Coiled coil</keyword>
<dbReference type="HOGENOM" id="CLU_090595_0_0_11"/>
<keyword evidence="4" id="KW-1185">Reference proteome</keyword>
<gene>
    <name evidence="3" type="ORF">A606_04310</name>
</gene>
<dbReference type="Gene3D" id="1.10.287.1490">
    <property type="match status" value="1"/>
</dbReference>
<name>S4XD87_9CORY</name>
<dbReference type="PATRIC" id="fig|1200352.3.peg.872"/>
<feature type="compositionally biased region" description="Basic and acidic residues" evidence="2">
    <location>
        <begin position="152"/>
        <end position="164"/>
    </location>
</feature>
<dbReference type="OrthoDB" id="9784388at2"/>
<organism evidence="3 4">
    <name type="scientific">Corynebacterium terpenotabidum Y-11</name>
    <dbReference type="NCBI Taxonomy" id="1200352"/>
    <lineage>
        <taxon>Bacteria</taxon>
        <taxon>Bacillati</taxon>
        <taxon>Actinomycetota</taxon>
        <taxon>Actinomycetes</taxon>
        <taxon>Mycobacteriales</taxon>
        <taxon>Corynebacteriaceae</taxon>
        <taxon>Corynebacterium</taxon>
    </lineage>
</organism>
<dbReference type="AlphaFoldDB" id="S4XD87"/>
<feature type="coiled-coil region" evidence="1">
    <location>
        <begin position="93"/>
        <end position="127"/>
    </location>
</feature>
<evidence type="ECO:0000313" key="3">
    <source>
        <dbReference type="EMBL" id="AGP30511.1"/>
    </source>
</evidence>
<dbReference type="RefSeq" id="WP_020440873.1">
    <property type="nucleotide sequence ID" value="NC_021663.1"/>
</dbReference>
<evidence type="ECO:0000313" key="4">
    <source>
        <dbReference type="Proteomes" id="UP000014809"/>
    </source>
</evidence>
<evidence type="ECO:0000256" key="1">
    <source>
        <dbReference type="SAM" id="Coils"/>
    </source>
</evidence>
<feature type="region of interest" description="Disordered" evidence="2">
    <location>
        <begin position="130"/>
        <end position="164"/>
    </location>
</feature>